<dbReference type="InterPro" id="IPR040250">
    <property type="entry name" value="Nucleobindin"/>
</dbReference>
<keyword evidence="2" id="KW-0106">Calcium</keyword>
<dbReference type="PROSITE" id="PS00018">
    <property type="entry name" value="EF_HAND_1"/>
    <property type="match status" value="1"/>
</dbReference>
<feature type="region of interest" description="Disordered" evidence="3">
    <location>
        <begin position="436"/>
        <end position="457"/>
    </location>
</feature>
<protein>
    <recommendedName>
        <fullName evidence="4">EF-hand domain-containing protein</fullName>
    </recommendedName>
</protein>
<evidence type="ECO:0000259" key="4">
    <source>
        <dbReference type="PROSITE" id="PS50222"/>
    </source>
</evidence>
<feature type="compositionally biased region" description="Polar residues" evidence="3">
    <location>
        <begin position="224"/>
        <end position="244"/>
    </location>
</feature>
<evidence type="ECO:0000256" key="1">
    <source>
        <dbReference type="ARBA" id="ARBA00022729"/>
    </source>
</evidence>
<keyword evidence="6" id="KW-1185">Reference proteome</keyword>
<dbReference type="PANTHER" id="PTHR19237">
    <property type="entry name" value="NUCLEOBINDIN"/>
    <property type="match status" value="1"/>
</dbReference>
<feature type="domain" description="EF-hand" evidence="4">
    <location>
        <begin position="107"/>
        <end position="142"/>
    </location>
</feature>
<feature type="region of interest" description="Disordered" evidence="3">
    <location>
        <begin position="307"/>
        <end position="340"/>
    </location>
</feature>
<reference evidence="5" key="1">
    <citation type="journal article" date="2023" name="Mol. Biol. Evol.">
        <title>Third-Generation Sequencing Reveals the Adaptive Role of the Epigenome in Three Deep-Sea Polychaetes.</title>
        <authorList>
            <person name="Perez M."/>
            <person name="Aroh O."/>
            <person name="Sun Y."/>
            <person name="Lan Y."/>
            <person name="Juniper S.K."/>
            <person name="Young C.R."/>
            <person name="Angers B."/>
            <person name="Qian P.Y."/>
        </authorList>
    </citation>
    <scope>NUCLEOTIDE SEQUENCE</scope>
    <source>
        <strain evidence="5">P08H-3</strain>
    </source>
</reference>
<evidence type="ECO:0000256" key="3">
    <source>
        <dbReference type="SAM" id="MobiDB-lite"/>
    </source>
</evidence>
<proteinExistence type="predicted"/>
<dbReference type="InterPro" id="IPR011992">
    <property type="entry name" value="EF-hand-dom_pair"/>
</dbReference>
<dbReference type="GO" id="GO:0005509">
    <property type="term" value="F:calcium ion binding"/>
    <property type="evidence" value="ECO:0007669"/>
    <property type="project" value="InterPro"/>
</dbReference>
<dbReference type="Gene3D" id="1.10.238.10">
    <property type="entry name" value="EF-hand"/>
    <property type="match status" value="1"/>
</dbReference>
<feature type="region of interest" description="Disordered" evidence="3">
    <location>
        <begin position="201"/>
        <end position="258"/>
    </location>
</feature>
<dbReference type="InterPro" id="IPR002048">
    <property type="entry name" value="EF_hand_dom"/>
</dbReference>
<sequence length="457" mass="53915">MNPLIDKCQSYICQISKDQLEEVWEESDGMEKDDFDPRTFFVLHDQNGDMMLDEAEVEALFQKEVRFGFEGFCIDSVPSGLHFSLLPLDKVYDPNNPEDDLIERYEEMNRMREHVFNEVDKNGDKLISLDEFLKSTNREDFGKDEGWDTLDEQKVYTDEELERFVREYEDRERLELEKQGHAPPMDPSHQAPIVRDNFGQVQHDQGQGQQIHMEQHPPGDGQPIYNQHGGNAPSQGNNLQFQAHQGQNGGQGRDGDVHFEPYQQHIEKQQLHVEPPEHIAQHQREQPHIEPVQHVQHPPREYIEVHQQEQQHIDPPQNAHLPPEQPQQHIESQHFEQQHQANLDQAVNDHVPQQQQQQHVDQPIVDHIQQQQQHVDQPIVDHIQQQQHVDQPIVDHIQQQQQQHVDQPIVDHIQQQQQQHVDQAIVDHIQQQQQHVDYIQHQQQEQLQQQQQHHPEQ</sequence>
<dbReference type="PROSITE" id="PS50222">
    <property type="entry name" value="EF_HAND_2"/>
    <property type="match status" value="1"/>
</dbReference>
<dbReference type="InterPro" id="IPR018247">
    <property type="entry name" value="EF_Hand_1_Ca_BS"/>
</dbReference>
<name>A0AAD9N6J8_9ANNE</name>
<evidence type="ECO:0000313" key="5">
    <source>
        <dbReference type="EMBL" id="KAK2157343.1"/>
    </source>
</evidence>
<dbReference type="GO" id="GO:0070062">
    <property type="term" value="C:extracellular exosome"/>
    <property type="evidence" value="ECO:0007669"/>
    <property type="project" value="TreeGrafter"/>
</dbReference>
<dbReference type="SUPFAM" id="SSF47473">
    <property type="entry name" value="EF-hand"/>
    <property type="match status" value="1"/>
</dbReference>
<organism evidence="5 6">
    <name type="scientific">Paralvinella palmiformis</name>
    <dbReference type="NCBI Taxonomy" id="53620"/>
    <lineage>
        <taxon>Eukaryota</taxon>
        <taxon>Metazoa</taxon>
        <taxon>Spiralia</taxon>
        <taxon>Lophotrochozoa</taxon>
        <taxon>Annelida</taxon>
        <taxon>Polychaeta</taxon>
        <taxon>Sedentaria</taxon>
        <taxon>Canalipalpata</taxon>
        <taxon>Terebellida</taxon>
        <taxon>Terebelliformia</taxon>
        <taxon>Alvinellidae</taxon>
        <taxon>Paralvinella</taxon>
    </lineage>
</organism>
<evidence type="ECO:0000313" key="6">
    <source>
        <dbReference type="Proteomes" id="UP001208570"/>
    </source>
</evidence>
<feature type="compositionally biased region" description="Low complexity" evidence="3">
    <location>
        <begin position="201"/>
        <end position="210"/>
    </location>
</feature>
<gene>
    <name evidence="5" type="ORF">LSH36_193g08033</name>
</gene>
<dbReference type="AlphaFoldDB" id="A0AAD9N6J8"/>
<dbReference type="GO" id="GO:0005793">
    <property type="term" value="C:endoplasmic reticulum-Golgi intermediate compartment"/>
    <property type="evidence" value="ECO:0007669"/>
    <property type="project" value="TreeGrafter"/>
</dbReference>
<comment type="caution">
    <text evidence="5">The sequence shown here is derived from an EMBL/GenBank/DDBJ whole genome shotgun (WGS) entry which is preliminary data.</text>
</comment>
<evidence type="ECO:0000256" key="2">
    <source>
        <dbReference type="ARBA" id="ARBA00022837"/>
    </source>
</evidence>
<keyword evidence="1" id="KW-0732">Signal</keyword>
<dbReference type="PANTHER" id="PTHR19237:SF20">
    <property type="entry name" value="NUCLEOBINDIN 1"/>
    <property type="match status" value="1"/>
</dbReference>
<dbReference type="EMBL" id="JAODUP010000193">
    <property type="protein sequence ID" value="KAK2157343.1"/>
    <property type="molecule type" value="Genomic_DNA"/>
</dbReference>
<dbReference type="Proteomes" id="UP001208570">
    <property type="component" value="Unassembled WGS sequence"/>
</dbReference>
<accession>A0AAD9N6J8</accession>